<dbReference type="PROSITE" id="PS00463">
    <property type="entry name" value="ZN2_CY6_FUNGAL_1"/>
    <property type="match status" value="1"/>
</dbReference>
<dbReference type="SUPFAM" id="SSF57701">
    <property type="entry name" value="Zn2/Cys6 DNA-binding domain"/>
    <property type="match status" value="1"/>
</dbReference>
<keyword evidence="6" id="KW-1185">Reference proteome</keyword>
<dbReference type="Gene3D" id="4.10.240.10">
    <property type="entry name" value="Zn(2)-C6 fungal-type DNA-binding domain"/>
    <property type="match status" value="1"/>
</dbReference>
<proteinExistence type="predicted"/>
<dbReference type="OrthoDB" id="4456959at2759"/>
<dbReference type="PANTHER" id="PTHR46910">
    <property type="entry name" value="TRANSCRIPTION FACTOR PDR1"/>
    <property type="match status" value="1"/>
</dbReference>
<dbReference type="InterPro" id="IPR036864">
    <property type="entry name" value="Zn2-C6_fun-type_DNA-bd_sf"/>
</dbReference>
<evidence type="ECO:0000259" key="4">
    <source>
        <dbReference type="PROSITE" id="PS50048"/>
    </source>
</evidence>
<protein>
    <recommendedName>
        <fullName evidence="4">Zn(2)-C6 fungal-type domain-containing protein</fullName>
    </recommendedName>
</protein>
<dbReference type="CDD" id="cd00067">
    <property type="entry name" value="GAL4"/>
    <property type="match status" value="1"/>
</dbReference>
<dbReference type="Pfam" id="PF04082">
    <property type="entry name" value="Fungal_trans"/>
    <property type="match status" value="1"/>
</dbReference>
<feature type="compositionally biased region" description="Polar residues" evidence="3">
    <location>
        <begin position="693"/>
        <end position="714"/>
    </location>
</feature>
<dbReference type="SMART" id="SM00906">
    <property type="entry name" value="Fungal_trans"/>
    <property type="match status" value="1"/>
</dbReference>
<feature type="domain" description="Zn(2)-C6 fungal-type" evidence="4">
    <location>
        <begin position="54"/>
        <end position="84"/>
    </location>
</feature>
<dbReference type="InterPro" id="IPR001138">
    <property type="entry name" value="Zn2Cys6_DnaBD"/>
</dbReference>
<sequence length="912" mass="100435">MENSASVLGAKRRYDDDDDPNDNLDSPLINPQLTKQPPGKRRGGSSQPSRTGQACDRCKQRKIKCDPSPGGCAPCRQNQSQCITTDRNTGRAATRGLMESLQDTNDYLRQKVAEYENILRRNGIAHQPSEMGGDYTGTPSAPPTGGWQPGQWSNEPSGSQSTPTSYHNTGDSLEDTLLQALPAFRENAQGDSYLGVSTTTGGLVLSNIKGTQLSFCGIEFDVSSFGPSELMENDEVASYETFFRTTAHVNGPVEPAALPAYPVLMKWARLYFRTLNPYTPVLDKREMMKLINNMFHEPGFQPTAAETVMLHMMLAHFHYQAAARNRDANASGVSNAHYRYSLTFVHDLCISHKLEDVQAMTLIAIHMRNFPRPGAAWIMTTKATAIAIEIGLHRSANAWGDSEYSDPQEINLRRRVFWVLYGLNVNLGGKLGRPMQMRMKDIDIEHIDPLPDTLEDETGLSEYYSCSYQVGIHVNKLLALTSKMYSTIYSVKRQVSQHEQAVKKLDRDFDNWRRNIPRELSDPAKAEKEERVFALYLKFFEAEFQLALHHPALCPSTVSAEFKAWGFTNCLDASTKMVDALWDIRGYNSLDIPWVNVTVYLSAIFTTLFVHSQRINQITPIQMEKLRSDMSRWLQIIETTGHLLGSGNKLANAVSAQIDQVLNVISSRMSAEAAAKAAVAINEAVSSIPQQSANADNTFGTVPNSAAYPTTLMPTTDEMKPATNAYMAPPPEDLPTNPYPTVGTPHYNYQNTTYQPHGLPSQFDHLASYTVPSSNADTTGNTTSNTTPFTTAGAPQQQQLQQQSQHPYTNTNTNPTPNLPHTHSQTPHTPHTHTPHHPHPHPLVSPPQASNDWHRWTQTHLPANGLRPQGTAADVAAAVAQGAAVAVGDWPMSLFSIGQGQGQGGEGGGVGG</sequence>
<dbReference type="GO" id="GO:0000981">
    <property type="term" value="F:DNA-binding transcription factor activity, RNA polymerase II-specific"/>
    <property type="evidence" value="ECO:0007669"/>
    <property type="project" value="InterPro"/>
</dbReference>
<dbReference type="CDD" id="cd12148">
    <property type="entry name" value="fungal_TF_MHR"/>
    <property type="match status" value="1"/>
</dbReference>
<dbReference type="PROSITE" id="PS50048">
    <property type="entry name" value="ZN2_CY6_FUNGAL_2"/>
    <property type="match status" value="1"/>
</dbReference>
<evidence type="ECO:0000256" key="1">
    <source>
        <dbReference type="ARBA" id="ARBA00022723"/>
    </source>
</evidence>
<keyword evidence="2" id="KW-0539">Nucleus</keyword>
<evidence type="ECO:0000256" key="2">
    <source>
        <dbReference type="ARBA" id="ARBA00023242"/>
    </source>
</evidence>
<gene>
    <name evidence="5" type="ORF">K402DRAFT_348572</name>
</gene>
<feature type="compositionally biased region" description="Polar residues" evidence="3">
    <location>
        <begin position="150"/>
        <end position="171"/>
    </location>
</feature>
<name>A0A6G1HBA7_9PEZI</name>
<feature type="region of interest" description="Disordered" evidence="3">
    <location>
        <begin position="693"/>
        <end position="852"/>
    </location>
</feature>
<feature type="compositionally biased region" description="Low complexity" evidence="3">
    <location>
        <begin position="773"/>
        <end position="829"/>
    </location>
</feature>
<feature type="region of interest" description="Disordered" evidence="3">
    <location>
        <begin position="126"/>
        <end position="171"/>
    </location>
</feature>
<evidence type="ECO:0000313" key="5">
    <source>
        <dbReference type="EMBL" id="KAF1990445.1"/>
    </source>
</evidence>
<dbReference type="SMART" id="SM00066">
    <property type="entry name" value="GAL4"/>
    <property type="match status" value="1"/>
</dbReference>
<dbReference type="GO" id="GO:0008270">
    <property type="term" value="F:zinc ion binding"/>
    <property type="evidence" value="ECO:0007669"/>
    <property type="project" value="InterPro"/>
</dbReference>
<reference evidence="5" key="1">
    <citation type="journal article" date="2020" name="Stud. Mycol.">
        <title>101 Dothideomycetes genomes: a test case for predicting lifestyles and emergence of pathogens.</title>
        <authorList>
            <person name="Haridas S."/>
            <person name="Albert R."/>
            <person name="Binder M."/>
            <person name="Bloem J."/>
            <person name="Labutti K."/>
            <person name="Salamov A."/>
            <person name="Andreopoulos B."/>
            <person name="Baker S."/>
            <person name="Barry K."/>
            <person name="Bills G."/>
            <person name="Bluhm B."/>
            <person name="Cannon C."/>
            <person name="Castanera R."/>
            <person name="Culley D."/>
            <person name="Daum C."/>
            <person name="Ezra D."/>
            <person name="Gonzalez J."/>
            <person name="Henrissat B."/>
            <person name="Kuo A."/>
            <person name="Liang C."/>
            <person name="Lipzen A."/>
            <person name="Lutzoni F."/>
            <person name="Magnuson J."/>
            <person name="Mondo S."/>
            <person name="Nolan M."/>
            <person name="Ohm R."/>
            <person name="Pangilinan J."/>
            <person name="Park H.-J."/>
            <person name="Ramirez L."/>
            <person name="Alfaro M."/>
            <person name="Sun H."/>
            <person name="Tritt A."/>
            <person name="Yoshinaga Y."/>
            <person name="Zwiers L.-H."/>
            <person name="Turgeon B."/>
            <person name="Goodwin S."/>
            <person name="Spatafora J."/>
            <person name="Crous P."/>
            <person name="Grigoriev I."/>
        </authorList>
    </citation>
    <scope>NUCLEOTIDE SEQUENCE</scope>
    <source>
        <strain evidence="5">CBS 113979</strain>
    </source>
</reference>
<accession>A0A6G1HBA7</accession>
<keyword evidence="1" id="KW-0479">Metal-binding</keyword>
<organism evidence="5 6">
    <name type="scientific">Aulographum hederae CBS 113979</name>
    <dbReference type="NCBI Taxonomy" id="1176131"/>
    <lineage>
        <taxon>Eukaryota</taxon>
        <taxon>Fungi</taxon>
        <taxon>Dikarya</taxon>
        <taxon>Ascomycota</taxon>
        <taxon>Pezizomycotina</taxon>
        <taxon>Dothideomycetes</taxon>
        <taxon>Pleosporomycetidae</taxon>
        <taxon>Aulographales</taxon>
        <taxon>Aulographaceae</taxon>
    </lineage>
</organism>
<dbReference type="Proteomes" id="UP000800041">
    <property type="component" value="Unassembled WGS sequence"/>
</dbReference>
<feature type="compositionally biased region" description="Basic residues" evidence="3">
    <location>
        <begin position="830"/>
        <end position="840"/>
    </location>
</feature>
<dbReference type="InterPro" id="IPR007219">
    <property type="entry name" value="XnlR_reg_dom"/>
</dbReference>
<evidence type="ECO:0000256" key="3">
    <source>
        <dbReference type="SAM" id="MobiDB-lite"/>
    </source>
</evidence>
<evidence type="ECO:0000313" key="6">
    <source>
        <dbReference type="Proteomes" id="UP000800041"/>
    </source>
</evidence>
<dbReference type="GO" id="GO:0003677">
    <property type="term" value="F:DNA binding"/>
    <property type="evidence" value="ECO:0007669"/>
    <property type="project" value="InterPro"/>
</dbReference>
<dbReference type="InterPro" id="IPR050987">
    <property type="entry name" value="AtrR-like"/>
</dbReference>
<dbReference type="AlphaFoldDB" id="A0A6G1HBA7"/>
<dbReference type="GO" id="GO:0006351">
    <property type="term" value="P:DNA-templated transcription"/>
    <property type="evidence" value="ECO:0007669"/>
    <property type="project" value="InterPro"/>
</dbReference>
<dbReference type="Pfam" id="PF00172">
    <property type="entry name" value="Zn_clus"/>
    <property type="match status" value="1"/>
</dbReference>
<dbReference type="EMBL" id="ML977142">
    <property type="protein sequence ID" value="KAF1990445.1"/>
    <property type="molecule type" value="Genomic_DNA"/>
</dbReference>
<dbReference type="PANTHER" id="PTHR46910:SF4">
    <property type="entry name" value="ZN(2)-C6 FUNGAL-TYPE DOMAIN-CONTAINING PROTEIN"/>
    <property type="match status" value="1"/>
</dbReference>
<feature type="region of interest" description="Disordered" evidence="3">
    <location>
        <begin position="1"/>
        <end position="59"/>
    </location>
</feature>